<dbReference type="VEuPathDB" id="FungiDB:A1Q1_00671"/>
<feature type="domain" description="OTU" evidence="2">
    <location>
        <begin position="198"/>
        <end position="378"/>
    </location>
</feature>
<feature type="compositionally biased region" description="Polar residues" evidence="1">
    <location>
        <begin position="26"/>
        <end position="44"/>
    </location>
</feature>
<comment type="caution">
    <text evidence="3">The sequence shown here is derived from an EMBL/GenBank/DDBJ whole genome shotgun (WGS) entry which is preliminary data.</text>
</comment>
<feature type="compositionally biased region" description="Low complexity" evidence="1">
    <location>
        <begin position="505"/>
        <end position="519"/>
    </location>
</feature>
<feature type="compositionally biased region" description="Low complexity" evidence="1">
    <location>
        <begin position="557"/>
        <end position="568"/>
    </location>
</feature>
<feature type="compositionally biased region" description="Basic and acidic residues" evidence="1">
    <location>
        <begin position="486"/>
        <end position="496"/>
    </location>
</feature>
<sequence>MAVSYTKPGGRRRVAKQPSVGLDHSIPSTDTTLSPEHNALTTRTGVHATPPRRHTRQSVRISIVPPTPTPDVPTRECSPSTSPDTSPLFHTTHSAQSFMPRLPLGYDPDPALHGEGSSRTPASTSLRPPKRARLMNPVLPTPSLLIGGGKPRRQRRTGGAEPRPRATRSRRGSATPVSLESIAAESDAVRAEVVRLGLSIRKVAPDGNCLFRALSDQLWGDQSRHVEVRKRICDHLEQHPEDVGDFVAGFLDPRGNETYEESYARYVDNMRQQGTYGSHVELLAACKVFRRSIRLVLSQTSHTVEFESTSPAPKSKPKGDDADSEAKEGSGTAISGRRRRAKGADSAPVSVPDAKEGHSMLWLAFFAEAEHYDSIRKGSGSGPAEVPDSLAVPHSRDVSELARRERGDLPPEEPSRRSGGKNDKLAQVYASLPPNHGLSDEHVAGVLARVKGDIGEAVEILLEDIDLEAEAGSQSSNSSAHVEAMLSDKDAYRERLNTPSSEEYAASPSDSASTAPTSPLGSQSEREDPEPATEDDKGGHLLRSGRRTATPAPPSAPSSSGPSSGPTTRSRRRRAKM</sequence>
<dbReference type="RefSeq" id="XP_014183885.1">
    <property type="nucleotide sequence ID" value="XM_014328410.1"/>
</dbReference>
<feature type="region of interest" description="Disordered" evidence="1">
    <location>
        <begin position="1"/>
        <end position="178"/>
    </location>
</feature>
<dbReference type="EMBL" id="ALBS01000012">
    <property type="protein sequence ID" value="EJT52924.1"/>
    <property type="molecule type" value="Genomic_DNA"/>
</dbReference>
<dbReference type="GO" id="GO:0004843">
    <property type="term" value="F:cysteine-type deubiquitinase activity"/>
    <property type="evidence" value="ECO:0007669"/>
    <property type="project" value="TreeGrafter"/>
</dbReference>
<reference evidence="3 4" key="1">
    <citation type="journal article" date="2012" name="Eukaryot. Cell">
        <title>Draft genome sequence of CBS 2479, the standard type strain of Trichosporon asahii.</title>
        <authorList>
            <person name="Yang R.Y."/>
            <person name="Li H.T."/>
            <person name="Zhu H."/>
            <person name="Zhou G.P."/>
            <person name="Wang M."/>
            <person name="Wang L."/>
        </authorList>
    </citation>
    <scope>NUCLEOTIDE SEQUENCE [LARGE SCALE GENOMIC DNA]</scope>
    <source>
        <strain evidence="4">ATCC 90039 / CBS 2479 / JCM 2466 / KCTC 7840 / NCYC 2677 / UAMH 7654</strain>
    </source>
</reference>
<feature type="compositionally biased region" description="Polar residues" evidence="1">
    <location>
        <begin position="117"/>
        <end position="126"/>
    </location>
</feature>
<dbReference type="Gene3D" id="3.90.70.80">
    <property type="match status" value="1"/>
</dbReference>
<dbReference type="KEGG" id="tasa:A1Q1_00671"/>
<feature type="region of interest" description="Disordered" evidence="1">
    <location>
        <begin position="302"/>
        <end position="353"/>
    </location>
</feature>
<evidence type="ECO:0000313" key="4">
    <source>
        <dbReference type="Proteomes" id="UP000002748"/>
    </source>
</evidence>
<name>J6F765_TRIAS</name>
<evidence type="ECO:0000259" key="2">
    <source>
        <dbReference type="PROSITE" id="PS50802"/>
    </source>
</evidence>
<proteinExistence type="predicted"/>
<dbReference type="Pfam" id="PF02338">
    <property type="entry name" value="OTU"/>
    <property type="match status" value="1"/>
</dbReference>
<protein>
    <recommendedName>
        <fullName evidence="2">OTU domain-containing protein</fullName>
    </recommendedName>
</protein>
<dbReference type="AlphaFoldDB" id="J6F765"/>
<dbReference type="InterPro" id="IPR003323">
    <property type="entry name" value="OTU_dom"/>
</dbReference>
<gene>
    <name evidence="3" type="ORF">A1Q1_00671</name>
</gene>
<dbReference type="CDD" id="cd22771">
    <property type="entry name" value="OTU_plant_OTU7-like"/>
    <property type="match status" value="1"/>
</dbReference>
<dbReference type="PROSITE" id="PS50802">
    <property type="entry name" value="OTU"/>
    <property type="match status" value="1"/>
</dbReference>
<dbReference type="OrthoDB" id="415023at2759"/>
<accession>J6F765</accession>
<dbReference type="Proteomes" id="UP000002748">
    <property type="component" value="Unassembled WGS sequence"/>
</dbReference>
<dbReference type="GeneID" id="25984185"/>
<feature type="region of interest" description="Disordered" evidence="1">
    <location>
        <begin position="470"/>
        <end position="577"/>
    </location>
</feature>
<evidence type="ECO:0000313" key="3">
    <source>
        <dbReference type="EMBL" id="EJT52924.1"/>
    </source>
</evidence>
<feature type="region of interest" description="Disordered" evidence="1">
    <location>
        <begin position="377"/>
        <end position="423"/>
    </location>
</feature>
<dbReference type="InterPro" id="IPR038765">
    <property type="entry name" value="Papain-like_cys_pep_sf"/>
</dbReference>
<dbReference type="PANTHER" id="PTHR12419:SF7">
    <property type="entry name" value="OTU DOMAIN-CONTAINING PROTEIN 3"/>
    <property type="match status" value="1"/>
</dbReference>
<dbReference type="GO" id="GO:0016579">
    <property type="term" value="P:protein deubiquitination"/>
    <property type="evidence" value="ECO:0007669"/>
    <property type="project" value="TreeGrafter"/>
</dbReference>
<feature type="compositionally biased region" description="Basic and acidic residues" evidence="1">
    <location>
        <begin position="394"/>
        <end position="423"/>
    </location>
</feature>
<dbReference type="InterPro" id="IPR050704">
    <property type="entry name" value="Peptidase_C85-like"/>
</dbReference>
<feature type="compositionally biased region" description="Polar residues" evidence="1">
    <location>
        <begin position="302"/>
        <end position="312"/>
    </location>
</feature>
<feature type="compositionally biased region" description="Basic and acidic residues" evidence="1">
    <location>
        <begin position="317"/>
        <end position="328"/>
    </location>
</feature>
<evidence type="ECO:0000256" key="1">
    <source>
        <dbReference type="SAM" id="MobiDB-lite"/>
    </source>
</evidence>
<dbReference type="SUPFAM" id="SSF54001">
    <property type="entry name" value="Cysteine proteinases"/>
    <property type="match status" value="1"/>
</dbReference>
<dbReference type="HOGENOM" id="CLU_472660_0_0_1"/>
<organism evidence="3 4">
    <name type="scientific">Trichosporon asahii var. asahii (strain ATCC 90039 / CBS 2479 / JCM 2466 / KCTC 7840 / NBRC 103889/ NCYC 2677 / UAMH 7654)</name>
    <name type="common">Yeast</name>
    <dbReference type="NCBI Taxonomy" id="1186058"/>
    <lineage>
        <taxon>Eukaryota</taxon>
        <taxon>Fungi</taxon>
        <taxon>Dikarya</taxon>
        <taxon>Basidiomycota</taxon>
        <taxon>Agaricomycotina</taxon>
        <taxon>Tremellomycetes</taxon>
        <taxon>Trichosporonales</taxon>
        <taxon>Trichosporonaceae</taxon>
        <taxon>Trichosporon</taxon>
    </lineage>
</organism>
<feature type="compositionally biased region" description="Polar residues" evidence="1">
    <location>
        <begin position="77"/>
        <end position="97"/>
    </location>
</feature>
<dbReference type="PANTHER" id="PTHR12419">
    <property type="entry name" value="OTU DOMAIN CONTAINING PROTEIN"/>
    <property type="match status" value="1"/>
</dbReference>